<keyword evidence="2" id="KW-1185">Reference proteome</keyword>
<gene>
    <name evidence="1" type="primary">55</name>
    <name evidence="1" type="ORF">PBI_EISH_55</name>
</gene>
<protein>
    <submittedName>
        <fullName evidence="1">Uncharacterized protein</fullName>
    </submittedName>
</protein>
<proteinExistence type="predicted"/>
<accession>A0A649V7X1</accession>
<dbReference type="EMBL" id="MN585975">
    <property type="protein sequence ID" value="QGJ88427.1"/>
    <property type="molecule type" value="Genomic_DNA"/>
</dbReference>
<dbReference type="Proteomes" id="UP000424681">
    <property type="component" value="Segment"/>
</dbReference>
<dbReference type="GeneID" id="60327905"/>
<dbReference type="RefSeq" id="YP_009956397.1">
    <property type="nucleotide sequence ID" value="NC_051651.1"/>
</dbReference>
<organism evidence="1 2">
    <name type="scientific">Mycobacterium phage Eish</name>
    <dbReference type="NCBI Taxonomy" id="2656575"/>
    <lineage>
        <taxon>Viruses</taxon>
        <taxon>Duplodnaviria</taxon>
        <taxon>Heunggongvirae</taxon>
        <taxon>Uroviricota</taxon>
        <taxon>Caudoviricetes</taxon>
        <taxon>Gracegardnervirinae</taxon>
        <taxon>Cheoctovirus</taxon>
        <taxon>Cheoctovirus eish</taxon>
    </lineage>
</organism>
<evidence type="ECO:0000313" key="2">
    <source>
        <dbReference type="Proteomes" id="UP000424681"/>
    </source>
</evidence>
<name>A0A649V7X1_9CAUD</name>
<sequence>MRPFNLDRCAGCGHTRQNHDERFIPNKPACPMPCECVSFREPEPDTEAHTRTIQRN</sequence>
<reference evidence="1 2" key="1">
    <citation type="submission" date="2019-10" db="EMBL/GenBank/DDBJ databases">
        <authorList>
            <person name="Zack K.M."/>
            <person name="Garlena R.A."/>
            <person name="Russell D.A."/>
            <person name="Pope W.H."/>
            <person name="Jacobs-Sera D."/>
            <person name="Hatfull G.F."/>
        </authorList>
    </citation>
    <scope>NUCLEOTIDE SEQUENCE [LARGE SCALE GENOMIC DNA]</scope>
</reference>
<dbReference type="KEGG" id="vg:60327905"/>
<evidence type="ECO:0000313" key="1">
    <source>
        <dbReference type="EMBL" id="QGJ88427.1"/>
    </source>
</evidence>